<comment type="caution">
    <text evidence="1">The sequence shown here is derived from an EMBL/GenBank/DDBJ whole genome shotgun (WGS) entry which is preliminary data.</text>
</comment>
<evidence type="ECO:0000313" key="2">
    <source>
        <dbReference type="Proteomes" id="UP001303046"/>
    </source>
</evidence>
<dbReference type="Proteomes" id="UP001303046">
    <property type="component" value="Unassembled WGS sequence"/>
</dbReference>
<gene>
    <name evidence="1" type="primary">Necator_chrX.g25317</name>
    <name evidence="1" type="ORF">RB195_025151</name>
</gene>
<reference evidence="1 2" key="1">
    <citation type="submission" date="2023-08" db="EMBL/GenBank/DDBJ databases">
        <title>A Necator americanus chromosomal reference genome.</title>
        <authorList>
            <person name="Ilik V."/>
            <person name="Petrzelkova K.J."/>
            <person name="Pardy F."/>
            <person name="Fuh T."/>
            <person name="Niatou-Singa F.S."/>
            <person name="Gouil Q."/>
            <person name="Baker L."/>
            <person name="Ritchie M.E."/>
            <person name="Jex A.R."/>
            <person name="Gazzola D."/>
            <person name="Li H."/>
            <person name="Toshio Fujiwara R."/>
            <person name="Zhan B."/>
            <person name="Aroian R.V."/>
            <person name="Pafco B."/>
            <person name="Schwarz E.M."/>
        </authorList>
    </citation>
    <scope>NUCLEOTIDE SEQUENCE [LARGE SCALE GENOMIC DNA]</scope>
    <source>
        <strain evidence="1 2">Aroian</strain>
        <tissue evidence="1">Whole animal</tissue>
    </source>
</reference>
<dbReference type="EMBL" id="JAVFWL010000006">
    <property type="protein sequence ID" value="KAK6765103.1"/>
    <property type="molecule type" value="Genomic_DNA"/>
</dbReference>
<protein>
    <submittedName>
        <fullName evidence="1">Uncharacterized protein</fullName>
    </submittedName>
</protein>
<proteinExistence type="predicted"/>
<keyword evidence="2" id="KW-1185">Reference proteome</keyword>
<evidence type="ECO:0000313" key="1">
    <source>
        <dbReference type="EMBL" id="KAK6765103.1"/>
    </source>
</evidence>
<organism evidence="1 2">
    <name type="scientific">Necator americanus</name>
    <name type="common">Human hookworm</name>
    <dbReference type="NCBI Taxonomy" id="51031"/>
    <lineage>
        <taxon>Eukaryota</taxon>
        <taxon>Metazoa</taxon>
        <taxon>Ecdysozoa</taxon>
        <taxon>Nematoda</taxon>
        <taxon>Chromadorea</taxon>
        <taxon>Rhabditida</taxon>
        <taxon>Rhabditina</taxon>
        <taxon>Rhabditomorpha</taxon>
        <taxon>Strongyloidea</taxon>
        <taxon>Ancylostomatidae</taxon>
        <taxon>Bunostominae</taxon>
        <taxon>Necator</taxon>
    </lineage>
</organism>
<sequence>MRKTKDIERLERKHFSPVSYRASQQNEKKSVLGKPLAERALGATLQCGLFGLFVCLFNCADYFALMYESFKNSPELWEFLFFSVKARWTYVRFCSNFLLFVSEFVGPC</sequence>
<name>A0ABR1ER70_NECAM</name>
<accession>A0ABR1ER70</accession>